<accession>E9G1X8</accession>
<dbReference type="OrthoDB" id="6350782at2759"/>
<evidence type="ECO:0000256" key="1">
    <source>
        <dbReference type="SAM" id="MobiDB-lite"/>
    </source>
</evidence>
<keyword evidence="3" id="KW-1185">Reference proteome</keyword>
<evidence type="ECO:0000313" key="3">
    <source>
        <dbReference type="Proteomes" id="UP000000305"/>
    </source>
</evidence>
<feature type="region of interest" description="Disordered" evidence="1">
    <location>
        <begin position="1"/>
        <end position="20"/>
    </location>
</feature>
<gene>
    <name evidence="2" type="ORF">DAPPUDRAFT_307865</name>
</gene>
<dbReference type="Proteomes" id="UP000000305">
    <property type="component" value="Unassembled WGS sequence"/>
</dbReference>
<dbReference type="AlphaFoldDB" id="E9G1X8"/>
<feature type="region of interest" description="Disordered" evidence="1">
    <location>
        <begin position="26"/>
        <end position="74"/>
    </location>
</feature>
<dbReference type="InParanoid" id="E9G1X8"/>
<reference evidence="2 3" key="1">
    <citation type="journal article" date="2011" name="Science">
        <title>The ecoresponsive genome of Daphnia pulex.</title>
        <authorList>
            <person name="Colbourne J.K."/>
            <person name="Pfrender M.E."/>
            <person name="Gilbert D."/>
            <person name="Thomas W.K."/>
            <person name="Tucker A."/>
            <person name="Oakley T.H."/>
            <person name="Tokishita S."/>
            <person name="Aerts A."/>
            <person name="Arnold G.J."/>
            <person name="Basu M.K."/>
            <person name="Bauer D.J."/>
            <person name="Caceres C.E."/>
            <person name="Carmel L."/>
            <person name="Casola C."/>
            <person name="Choi J.H."/>
            <person name="Detter J.C."/>
            <person name="Dong Q."/>
            <person name="Dusheyko S."/>
            <person name="Eads B.D."/>
            <person name="Frohlich T."/>
            <person name="Geiler-Samerotte K.A."/>
            <person name="Gerlach D."/>
            <person name="Hatcher P."/>
            <person name="Jogdeo S."/>
            <person name="Krijgsveld J."/>
            <person name="Kriventseva E.V."/>
            <person name="Kultz D."/>
            <person name="Laforsch C."/>
            <person name="Lindquist E."/>
            <person name="Lopez J."/>
            <person name="Manak J.R."/>
            <person name="Muller J."/>
            <person name="Pangilinan J."/>
            <person name="Patwardhan R.P."/>
            <person name="Pitluck S."/>
            <person name="Pritham E.J."/>
            <person name="Rechtsteiner A."/>
            <person name="Rho M."/>
            <person name="Rogozin I.B."/>
            <person name="Sakarya O."/>
            <person name="Salamov A."/>
            <person name="Schaack S."/>
            <person name="Shapiro H."/>
            <person name="Shiga Y."/>
            <person name="Skalitzky C."/>
            <person name="Smith Z."/>
            <person name="Souvorov A."/>
            <person name="Sung W."/>
            <person name="Tang Z."/>
            <person name="Tsuchiya D."/>
            <person name="Tu H."/>
            <person name="Vos H."/>
            <person name="Wang M."/>
            <person name="Wolf Y.I."/>
            <person name="Yamagata H."/>
            <person name="Yamada T."/>
            <person name="Ye Y."/>
            <person name="Shaw J.R."/>
            <person name="Andrews J."/>
            <person name="Crease T.J."/>
            <person name="Tang H."/>
            <person name="Lucas S.M."/>
            <person name="Robertson H.M."/>
            <person name="Bork P."/>
            <person name="Koonin E.V."/>
            <person name="Zdobnov E.M."/>
            <person name="Grigoriev I.V."/>
            <person name="Lynch M."/>
            <person name="Boore J.L."/>
        </authorList>
    </citation>
    <scope>NUCLEOTIDE SEQUENCE [LARGE SCALE GENOMIC DNA]</scope>
</reference>
<feature type="region of interest" description="Disordered" evidence="1">
    <location>
        <begin position="183"/>
        <end position="221"/>
    </location>
</feature>
<dbReference type="HOGENOM" id="CLU_346919_0_0_1"/>
<dbReference type="EMBL" id="GL732529">
    <property type="protein sequence ID" value="EFX86731.1"/>
    <property type="molecule type" value="Genomic_DNA"/>
</dbReference>
<feature type="compositionally biased region" description="Basic and acidic residues" evidence="1">
    <location>
        <begin position="30"/>
        <end position="46"/>
    </location>
</feature>
<organism evidence="2 3">
    <name type="scientific">Daphnia pulex</name>
    <name type="common">Water flea</name>
    <dbReference type="NCBI Taxonomy" id="6669"/>
    <lineage>
        <taxon>Eukaryota</taxon>
        <taxon>Metazoa</taxon>
        <taxon>Ecdysozoa</taxon>
        <taxon>Arthropoda</taxon>
        <taxon>Crustacea</taxon>
        <taxon>Branchiopoda</taxon>
        <taxon>Diplostraca</taxon>
        <taxon>Cladocera</taxon>
        <taxon>Anomopoda</taxon>
        <taxon>Daphniidae</taxon>
        <taxon>Daphnia</taxon>
    </lineage>
</organism>
<name>E9G1X8_DAPPU</name>
<feature type="region of interest" description="Disordered" evidence="1">
    <location>
        <begin position="776"/>
        <end position="814"/>
    </location>
</feature>
<evidence type="ECO:0000313" key="2">
    <source>
        <dbReference type="EMBL" id="EFX86731.1"/>
    </source>
</evidence>
<proteinExistence type="predicted"/>
<dbReference type="KEGG" id="dpx:DAPPUDRAFT_307865"/>
<sequence>MSKVVNHKLKQSLKGQHKPLKVSIAFNKKNNQESPEKNDHVSEEMIKVPVGNKFVPPKHSSTPKPKRNSETKQVSLSDTLCIESKFQMKECFVLVERLNDNDLPRKVSTVKATVSSIPRKQKHQLKKITKIKPPGLVSVSPQNLSVRKGRKEQPSKNGESFVTTIPSEALKSFGLLDVPEPLSNRSRGSSLHSNTSVGIETPPKTSAACSSVDDNSSSHTESCNVIHEDDAELQTAASRLVEASAPILFQSNNAEDAAPLNSSSVSQPDPLEMGLQDTSLKTISPPVNVHCDYLYGLNERMNCKPDIINLNELDFSNPDVRLVAPYALRLDTSRDGFFLYAAAVSKKCEKFCCLIFGVLDHYLIAYSGHFLVDKDHLYDPINKVPVQLKEKVRGDIALEKIKAQIKTLPQFKDVEFGESIVQAIIPGSHRMFYAAYEEPGCTAFYRNVFLLGYVDGLYIVGVVADQIFFVMATKRLYSRNSLPSPGMQPIKFSPQMIEMIDLPLWLPYEHVVTMLEIRQILRHSREYACDFQRIVDSFGILDLERPSSTLFKDSGLHNRKKHNAWLEFMLNLCYNPTFLNSSNEFPVHPTNLKNAHLFSENVTKLWIQQLLRKIHEIKDSSLDGYINHADMSKMDFFTLDIKTFIANFLPLFGLSVDSKFQCQLLGPDGVPSAICSENLSADQIGAHIYDHHILPLLWDENHNRNFIFSPFSLIYNSHNLPLSDKCDLERLRWARSLVVRWSGGSYLELLQTLKEVGEDQFDNVFPAIGKARQKKRAVESQSLNKKRRLASEECTSSSPKRGRRSADTSLINSD</sequence>
<protein>
    <submittedName>
        <fullName evidence="2">Uncharacterized protein</fullName>
    </submittedName>
</protein>